<sequence>MDRLRDILLLDLNGFTVTAYQLLLIGVAAFLLLGANFLLLRKVLPWYYGRESVSEKNRNRVRAVVRFSLVSLLVIAILRILNIDITFIDEAIQQAATEDGPPVYLTIRISTIVKALLAFIVANVLDILIEELLVQRYHRTHLSATATQQSLTDEREATERFRAVRPLMYTLALVVVLQDTGLSKYLLYPFTEPIREDAVLITLGNLVQALAIFLFLRLLLMTITSLILGTYYRRSKVDPGSQYAINRLITYFVYVVGVLLVIQAAGFDLLVLWTGAAALLVGIGIGLQQTFNDLICGIIILFERSVMVGDVVEVSDHEVGTVRKIGARTATVETRDDIIIFVPNSKLIGENVVNWSHVERKARFHVKVGVAYGSDTELVREILRTVVANHERILDTPKPIVRFLDFGSSSLDFDVLFWSRDLIRIEDIKSDVRFAIDKMFRERGVEIPFPQRDLWIRGGKGLDRLITTQSSNGQAGSTEKPAEQEGGAAGAE</sequence>
<organism evidence="11 12">
    <name type="scientific">Neolewinella maritima</name>
    <dbReference type="NCBI Taxonomy" id="1383882"/>
    <lineage>
        <taxon>Bacteria</taxon>
        <taxon>Pseudomonadati</taxon>
        <taxon>Bacteroidota</taxon>
        <taxon>Saprospiria</taxon>
        <taxon>Saprospirales</taxon>
        <taxon>Lewinellaceae</taxon>
        <taxon>Neolewinella</taxon>
    </lineage>
</organism>
<evidence type="ECO:0000313" key="12">
    <source>
        <dbReference type="Proteomes" id="UP000837803"/>
    </source>
</evidence>
<dbReference type="InterPro" id="IPR052702">
    <property type="entry name" value="MscS-like_channel"/>
</dbReference>
<dbReference type="RefSeq" id="WP_238751018.1">
    <property type="nucleotide sequence ID" value="NZ_CAKLPZ010000002.1"/>
</dbReference>
<dbReference type="PANTHER" id="PTHR30347:SF1">
    <property type="entry name" value="MECHANOSENSITIVE CHANNEL MSCK"/>
    <property type="match status" value="1"/>
</dbReference>
<feature type="compositionally biased region" description="Polar residues" evidence="7">
    <location>
        <begin position="467"/>
        <end position="477"/>
    </location>
</feature>
<accession>A0ABN8F9H2</accession>
<dbReference type="PROSITE" id="PS01246">
    <property type="entry name" value="UPF0003"/>
    <property type="match status" value="1"/>
</dbReference>
<keyword evidence="12" id="KW-1185">Reference proteome</keyword>
<dbReference type="SUPFAM" id="SSF82689">
    <property type="entry name" value="Mechanosensitive channel protein MscS (YggB), C-terminal domain"/>
    <property type="match status" value="1"/>
</dbReference>
<dbReference type="EMBL" id="CAKLPZ010000002">
    <property type="protein sequence ID" value="CAH1001144.1"/>
    <property type="molecule type" value="Genomic_DNA"/>
</dbReference>
<evidence type="ECO:0000313" key="11">
    <source>
        <dbReference type="EMBL" id="CAH1001144.1"/>
    </source>
</evidence>
<reference evidence="11" key="1">
    <citation type="submission" date="2021-12" db="EMBL/GenBank/DDBJ databases">
        <authorList>
            <person name="Rodrigo-Torres L."/>
            <person name="Arahal R. D."/>
            <person name="Lucena T."/>
        </authorList>
    </citation>
    <scope>NUCLEOTIDE SEQUENCE</scope>
    <source>
        <strain evidence="11">CECT 8419</strain>
    </source>
</reference>
<evidence type="ECO:0000259" key="9">
    <source>
        <dbReference type="Pfam" id="PF00924"/>
    </source>
</evidence>
<evidence type="ECO:0000256" key="3">
    <source>
        <dbReference type="ARBA" id="ARBA00022475"/>
    </source>
</evidence>
<evidence type="ECO:0000256" key="7">
    <source>
        <dbReference type="SAM" id="MobiDB-lite"/>
    </source>
</evidence>
<evidence type="ECO:0000256" key="4">
    <source>
        <dbReference type="ARBA" id="ARBA00022692"/>
    </source>
</evidence>
<dbReference type="Proteomes" id="UP000837803">
    <property type="component" value="Unassembled WGS sequence"/>
</dbReference>
<name>A0ABN8F9H2_9BACT</name>
<proteinExistence type="inferred from homology"/>
<evidence type="ECO:0000256" key="6">
    <source>
        <dbReference type="ARBA" id="ARBA00023136"/>
    </source>
</evidence>
<evidence type="ECO:0000256" key="8">
    <source>
        <dbReference type="SAM" id="Phobius"/>
    </source>
</evidence>
<evidence type="ECO:0008006" key="13">
    <source>
        <dbReference type="Google" id="ProtNLM"/>
    </source>
</evidence>
<protein>
    <recommendedName>
        <fullName evidence="13">Mechanosensitive ion channel</fullName>
    </recommendedName>
</protein>
<feature type="transmembrane region" description="Helical" evidence="8">
    <location>
        <begin position="61"/>
        <end position="83"/>
    </location>
</feature>
<dbReference type="Gene3D" id="1.10.287.1260">
    <property type="match status" value="1"/>
</dbReference>
<dbReference type="Gene3D" id="3.30.70.100">
    <property type="match status" value="1"/>
</dbReference>
<dbReference type="Pfam" id="PF21082">
    <property type="entry name" value="MS_channel_3rd"/>
    <property type="match status" value="1"/>
</dbReference>
<keyword evidence="4 8" id="KW-0812">Transmembrane</keyword>
<feature type="transmembrane region" description="Helical" evidence="8">
    <location>
        <begin position="207"/>
        <end position="232"/>
    </location>
</feature>
<keyword evidence="3" id="KW-1003">Cell membrane</keyword>
<feature type="transmembrane region" description="Helical" evidence="8">
    <location>
        <begin position="20"/>
        <end position="40"/>
    </location>
</feature>
<evidence type="ECO:0000256" key="5">
    <source>
        <dbReference type="ARBA" id="ARBA00022989"/>
    </source>
</evidence>
<dbReference type="InterPro" id="IPR006685">
    <property type="entry name" value="MscS_channel_2nd"/>
</dbReference>
<comment type="subcellular location">
    <subcellularLocation>
        <location evidence="1">Cell membrane</location>
        <topology evidence="1">Multi-pass membrane protein</topology>
    </subcellularLocation>
</comment>
<dbReference type="InterPro" id="IPR006686">
    <property type="entry name" value="MscS_channel_CS"/>
</dbReference>
<evidence type="ECO:0000259" key="10">
    <source>
        <dbReference type="Pfam" id="PF21082"/>
    </source>
</evidence>
<dbReference type="InterPro" id="IPR011066">
    <property type="entry name" value="MscS_channel_C_sf"/>
</dbReference>
<keyword evidence="6 8" id="KW-0472">Membrane</keyword>
<dbReference type="Pfam" id="PF00924">
    <property type="entry name" value="MS_channel_2nd"/>
    <property type="match status" value="1"/>
</dbReference>
<evidence type="ECO:0000256" key="1">
    <source>
        <dbReference type="ARBA" id="ARBA00004651"/>
    </source>
</evidence>
<feature type="transmembrane region" description="Helical" evidence="8">
    <location>
        <begin position="244"/>
        <end position="264"/>
    </location>
</feature>
<comment type="caution">
    <text evidence="11">The sequence shown here is derived from an EMBL/GenBank/DDBJ whole genome shotgun (WGS) entry which is preliminary data.</text>
</comment>
<feature type="transmembrane region" description="Helical" evidence="8">
    <location>
        <begin position="103"/>
        <end position="129"/>
    </location>
</feature>
<dbReference type="SUPFAM" id="SSF82861">
    <property type="entry name" value="Mechanosensitive channel protein MscS (YggB), transmembrane region"/>
    <property type="match status" value="1"/>
</dbReference>
<keyword evidence="5 8" id="KW-1133">Transmembrane helix</keyword>
<feature type="region of interest" description="Disordered" evidence="7">
    <location>
        <begin position="467"/>
        <end position="492"/>
    </location>
</feature>
<dbReference type="InterPro" id="IPR010920">
    <property type="entry name" value="LSM_dom_sf"/>
</dbReference>
<feature type="transmembrane region" description="Helical" evidence="8">
    <location>
        <begin position="270"/>
        <end position="287"/>
    </location>
</feature>
<feature type="domain" description="Mechanosensitive ion channel MscS" evidence="9">
    <location>
        <begin position="290"/>
        <end position="357"/>
    </location>
</feature>
<gene>
    <name evidence="11" type="ORF">LEM8419_02064</name>
</gene>
<dbReference type="InterPro" id="IPR011014">
    <property type="entry name" value="MscS_channel_TM-2"/>
</dbReference>
<evidence type="ECO:0000256" key="2">
    <source>
        <dbReference type="ARBA" id="ARBA00008017"/>
    </source>
</evidence>
<feature type="domain" description="Mechanosensitive ion channel MscS C-terminal" evidence="10">
    <location>
        <begin position="366"/>
        <end position="447"/>
    </location>
</feature>
<dbReference type="InterPro" id="IPR023408">
    <property type="entry name" value="MscS_beta-dom_sf"/>
</dbReference>
<dbReference type="InterPro" id="IPR049278">
    <property type="entry name" value="MS_channel_C"/>
</dbReference>
<dbReference type="Gene3D" id="2.30.30.60">
    <property type="match status" value="1"/>
</dbReference>
<dbReference type="PANTHER" id="PTHR30347">
    <property type="entry name" value="POTASSIUM CHANNEL RELATED"/>
    <property type="match status" value="1"/>
</dbReference>
<dbReference type="SUPFAM" id="SSF50182">
    <property type="entry name" value="Sm-like ribonucleoproteins"/>
    <property type="match status" value="1"/>
</dbReference>
<comment type="similarity">
    <text evidence="2">Belongs to the MscS (TC 1.A.23) family.</text>
</comment>